<dbReference type="EMBL" id="JAJAGQ010000007">
    <property type="protein sequence ID" value="KAJ8557177.1"/>
    <property type="molecule type" value="Genomic_DNA"/>
</dbReference>
<comment type="caution">
    <text evidence="1">The sequence shown here is derived from an EMBL/GenBank/DDBJ whole genome shotgun (WGS) entry which is preliminary data.</text>
</comment>
<name>A0A9Q1MHJ9_9SOLA</name>
<gene>
    <name evidence="1" type="ORF">K7X08_002802</name>
</gene>
<dbReference type="PANTHER" id="PTHR34130">
    <property type="entry name" value="OS08G0243800 PROTEIN"/>
    <property type="match status" value="1"/>
</dbReference>
<organism evidence="1 2">
    <name type="scientific">Anisodus acutangulus</name>
    <dbReference type="NCBI Taxonomy" id="402998"/>
    <lineage>
        <taxon>Eukaryota</taxon>
        <taxon>Viridiplantae</taxon>
        <taxon>Streptophyta</taxon>
        <taxon>Embryophyta</taxon>
        <taxon>Tracheophyta</taxon>
        <taxon>Spermatophyta</taxon>
        <taxon>Magnoliopsida</taxon>
        <taxon>eudicotyledons</taxon>
        <taxon>Gunneridae</taxon>
        <taxon>Pentapetalae</taxon>
        <taxon>asterids</taxon>
        <taxon>lamiids</taxon>
        <taxon>Solanales</taxon>
        <taxon>Solanaceae</taxon>
        <taxon>Solanoideae</taxon>
        <taxon>Hyoscyameae</taxon>
        <taxon>Anisodus</taxon>
    </lineage>
</organism>
<accession>A0A9Q1MHJ9</accession>
<dbReference type="Proteomes" id="UP001152561">
    <property type="component" value="Unassembled WGS sequence"/>
</dbReference>
<dbReference type="OrthoDB" id="1305075at2759"/>
<evidence type="ECO:0000313" key="2">
    <source>
        <dbReference type="Proteomes" id="UP001152561"/>
    </source>
</evidence>
<sequence length="207" mass="23735">MRNYCYQLEQRKDTIGNASRKKGLWIEEEEEEDTLSLSDLPINDDIDYEEWEKYYDCKSSTSSSSSYSPNEDHVFEFIRNTNNALPPENILFCGKLIPYRNANDDQTEMKKRPEKRGYFGLNSFSFSRGKSSRWYIFLFGTAGFPTVSKLKDLKSRQSRKVNASSTDRSKGKGMWPLINALSCSGGGSTYHTPSVVKASIKEIQLRL</sequence>
<keyword evidence="2" id="KW-1185">Reference proteome</keyword>
<dbReference type="AlphaFoldDB" id="A0A9Q1MHJ9"/>
<dbReference type="PANTHER" id="PTHR34130:SF3">
    <property type="entry name" value="DUF1645 FAMILY PROTEIN"/>
    <property type="match status" value="1"/>
</dbReference>
<reference evidence="2" key="1">
    <citation type="journal article" date="2023" name="Proc. Natl. Acad. Sci. U.S.A.">
        <title>Genomic and structural basis for evolution of tropane alkaloid biosynthesis.</title>
        <authorList>
            <person name="Wanga Y.-J."/>
            <person name="Taina T."/>
            <person name="Yua J.-Y."/>
            <person name="Lia J."/>
            <person name="Xua B."/>
            <person name="Chenc J."/>
            <person name="D'Auriad J.C."/>
            <person name="Huanga J.-P."/>
            <person name="Huanga S.-X."/>
        </authorList>
    </citation>
    <scope>NUCLEOTIDE SEQUENCE [LARGE SCALE GENOMIC DNA]</scope>
    <source>
        <strain evidence="2">cv. KIB-2019</strain>
    </source>
</reference>
<evidence type="ECO:0000313" key="1">
    <source>
        <dbReference type="EMBL" id="KAJ8557177.1"/>
    </source>
</evidence>
<protein>
    <submittedName>
        <fullName evidence="1">Uncharacterized protein</fullName>
    </submittedName>
</protein>
<proteinExistence type="predicted"/>